<comment type="caution">
    <text evidence="1">The sequence shown here is derived from an EMBL/GenBank/DDBJ whole genome shotgun (WGS) entry which is preliminary data.</text>
</comment>
<sequence>MGLRVRFPQSTWPTWLLPLALLGCQRELDMAKHYDDRNAATTIRYIGVREATRQYPDYGVIQSTILVGEGGGGAKKEGRAP</sequence>
<proteinExistence type="predicted"/>
<dbReference type="EMBL" id="WJIE01000002">
    <property type="protein sequence ID" value="MRG92084.1"/>
    <property type="molecule type" value="Genomic_DNA"/>
</dbReference>
<keyword evidence="2" id="KW-1185">Reference proteome</keyword>
<dbReference type="OrthoDB" id="5525338at2"/>
<dbReference type="AlphaFoldDB" id="A0A6N7PPS5"/>
<dbReference type="RefSeq" id="WP_153818917.1">
    <property type="nucleotide sequence ID" value="NZ_WJIE01000002.1"/>
</dbReference>
<protein>
    <submittedName>
        <fullName evidence="1">Uncharacterized protein</fullName>
    </submittedName>
</protein>
<organism evidence="1 2">
    <name type="scientific">Polyangium spumosum</name>
    <dbReference type="NCBI Taxonomy" id="889282"/>
    <lineage>
        <taxon>Bacteria</taxon>
        <taxon>Pseudomonadati</taxon>
        <taxon>Myxococcota</taxon>
        <taxon>Polyangia</taxon>
        <taxon>Polyangiales</taxon>
        <taxon>Polyangiaceae</taxon>
        <taxon>Polyangium</taxon>
    </lineage>
</organism>
<dbReference type="Proteomes" id="UP000440224">
    <property type="component" value="Unassembled WGS sequence"/>
</dbReference>
<gene>
    <name evidence="1" type="ORF">GF068_09115</name>
</gene>
<name>A0A6N7PPS5_9BACT</name>
<dbReference type="PROSITE" id="PS51257">
    <property type="entry name" value="PROKAR_LIPOPROTEIN"/>
    <property type="match status" value="1"/>
</dbReference>
<evidence type="ECO:0000313" key="1">
    <source>
        <dbReference type="EMBL" id="MRG92084.1"/>
    </source>
</evidence>
<accession>A0A6N7PPS5</accession>
<reference evidence="1 2" key="1">
    <citation type="submission" date="2019-10" db="EMBL/GenBank/DDBJ databases">
        <title>A soil myxobacterium in the family Polyangiaceae.</title>
        <authorList>
            <person name="Li Y."/>
            <person name="Wang J."/>
        </authorList>
    </citation>
    <scope>NUCLEOTIDE SEQUENCE [LARGE SCALE GENOMIC DNA]</scope>
    <source>
        <strain evidence="1 2">DSM 14734</strain>
    </source>
</reference>
<evidence type="ECO:0000313" key="2">
    <source>
        <dbReference type="Proteomes" id="UP000440224"/>
    </source>
</evidence>